<feature type="non-terminal residue" evidence="2">
    <location>
        <position position="497"/>
    </location>
</feature>
<feature type="compositionally biased region" description="Basic and acidic residues" evidence="1">
    <location>
        <begin position="306"/>
        <end position="320"/>
    </location>
</feature>
<comment type="caution">
    <text evidence="2">The sequence shown here is derived from an EMBL/GenBank/DDBJ whole genome shotgun (WGS) entry which is preliminary data.</text>
</comment>
<organism evidence="2 3">
    <name type="scientific">Vanilla planifolia</name>
    <name type="common">Vanilla</name>
    <dbReference type="NCBI Taxonomy" id="51239"/>
    <lineage>
        <taxon>Eukaryota</taxon>
        <taxon>Viridiplantae</taxon>
        <taxon>Streptophyta</taxon>
        <taxon>Embryophyta</taxon>
        <taxon>Tracheophyta</taxon>
        <taxon>Spermatophyta</taxon>
        <taxon>Magnoliopsida</taxon>
        <taxon>Liliopsida</taxon>
        <taxon>Asparagales</taxon>
        <taxon>Orchidaceae</taxon>
        <taxon>Vanilloideae</taxon>
        <taxon>Vanilleae</taxon>
        <taxon>Vanilla</taxon>
    </lineage>
</organism>
<name>A0A835V0W2_VANPL</name>
<protein>
    <submittedName>
        <fullName evidence="2">Uncharacterized protein</fullName>
    </submittedName>
</protein>
<dbReference type="PANTHER" id="PTHR46554">
    <property type="entry name" value="MEDIATOR OF RNA POLYMERASE II TRANSCRIPTION SUBUNIT 26A-RELATED"/>
    <property type="match status" value="1"/>
</dbReference>
<proteinExistence type="predicted"/>
<dbReference type="EMBL" id="JADCNL010000005">
    <property type="protein sequence ID" value="KAG0481312.1"/>
    <property type="molecule type" value="Genomic_DNA"/>
</dbReference>
<dbReference type="OrthoDB" id="778581at2759"/>
<feature type="compositionally biased region" description="Basic and acidic residues" evidence="1">
    <location>
        <begin position="463"/>
        <end position="476"/>
    </location>
</feature>
<feature type="region of interest" description="Disordered" evidence="1">
    <location>
        <begin position="456"/>
        <end position="479"/>
    </location>
</feature>
<gene>
    <name evidence="2" type="ORF">HPP92_012170</name>
</gene>
<evidence type="ECO:0000313" key="2">
    <source>
        <dbReference type="EMBL" id="KAG0481312.1"/>
    </source>
</evidence>
<dbReference type="Proteomes" id="UP000636800">
    <property type="component" value="Chromosome 5"/>
</dbReference>
<evidence type="ECO:0000313" key="3">
    <source>
        <dbReference type="Proteomes" id="UP000636800"/>
    </source>
</evidence>
<accession>A0A835V0W2</accession>
<reference evidence="2 3" key="1">
    <citation type="journal article" date="2020" name="Nat. Food">
        <title>A phased Vanilla planifolia genome enables genetic improvement of flavour and production.</title>
        <authorList>
            <person name="Hasing T."/>
            <person name="Tang H."/>
            <person name="Brym M."/>
            <person name="Khazi F."/>
            <person name="Huang T."/>
            <person name="Chambers A.H."/>
        </authorList>
    </citation>
    <scope>NUCLEOTIDE SEQUENCE [LARGE SCALE GENOMIC DNA]</scope>
    <source>
        <tissue evidence="2">Leaf</tissue>
    </source>
</reference>
<dbReference type="AlphaFoldDB" id="A0A835V0W2"/>
<dbReference type="PANTHER" id="PTHR46554:SF2">
    <property type="entry name" value="TFIIS N-TERMINAL DOMAIN-CONTAINING PROTEIN"/>
    <property type="match status" value="1"/>
</dbReference>
<feature type="region of interest" description="Disordered" evidence="1">
    <location>
        <begin position="298"/>
        <end position="328"/>
    </location>
</feature>
<keyword evidence="3" id="KW-1185">Reference proteome</keyword>
<sequence length="497" mass="56546">MRDPKGTAGAGEEMKQRREMLKVGYQQSPHFAMDDDSRSIDHWRKFFDNTGLDIFELIENAVYVARMDYPKEFISKQQTKNFVDPSQDHVNPSMLDEEIMKKLVVLNTNWILFFGKSINLEVFDGIDADGNRKQTIPQGIVNKLGKPFTTHSRPGKNLSLLSIPKQENQTCEIQTKPSVVEDNKTKQPKKEINQASLERAKRKLKEGYQQAEIVTVEGMTQKALPQALMLIRSSLLQGQGLQEKTSLTKLTVHRHGGVNVVGFVKWLQQDGVFASFPTSSQNLQESLSCRRAMREPKGTVGAVKAMKHDSSPTRAMRDPKGTAGAGEEMKQRREMLKVGYQQSPHFAMDDDSRSIDHWRKFFDNTGLDIFELIENAVYVARMDYPKEFISKQQTKNFVDPSQDHVNPSMLDEEVDRKQTIPQGIVNKLGKPFTTHSRPGKNLSLLSIPKQENQTCEIQTKPSVVEDNKTKQPKKEINQASLERAKRKLKEGYQQAEI</sequence>
<evidence type="ECO:0000256" key="1">
    <source>
        <dbReference type="SAM" id="MobiDB-lite"/>
    </source>
</evidence>